<dbReference type="NCBIfam" id="TIGR03696">
    <property type="entry name" value="Rhs_assc_core"/>
    <property type="match status" value="1"/>
</dbReference>
<feature type="region of interest" description="Disordered" evidence="1">
    <location>
        <begin position="1773"/>
        <end position="1830"/>
    </location>
</feature>
<feature type="region of interest" description="Disordered" evidence="1">
    <location>
        <begin position="44"/>
        <end position="102"/>
    </location>
</feature>
<accession>A0ABN2SAF9</accession>
<proteinExistence type="predicted"/>
<organism evidence="2 3">
    <name type="scientific">Catenulispora subtropica</name>
    <dbReference type="NCBI Taxonomy" id="450798"/>
    <lineage>
        <taxon>Bacteria</taxon>
        <taxon>Bacillati</taxon>
        <taxon>Actinomycetota</taxon>
        <taxon>Actinomycetes</taxon>
        <taxon>Catenulisporales</taxon>
        <taxon>Catenulisporaceae</taxon>
        <taxon>Catenulispora</taxon>
    </lineage>
</organism>
<feature type="compositionally biased region" description="Low complexity" evidence="1">
    <location>
        <begin position="73"/>
        <end position="96"/>
    </location>
</feature>
<feature type="region of interest" description="Disordered" evidence="1">
    <location>
        <begin position="1386"/>
        <end position="1409"/>
    </location>
</feature>
<evidence type="ECO:0000313" key="2">
    <source>
        <dbReference type="EMBL" id="GAA1983142.1"/>
    </source>
</evidence>
<dbReference type="InterPro" id="IPR022385">
    <property type="entry name" value="Rhs_assc_core"/>
</dbReference>
<feature type="compositionally biased region" description="Low complexity" evidence="1">
    <location>
        <begin position="1801"/>
        <end position="1816"/>
    </location>
</feature>
<name>A0ABN2SAF9_9ACTN</name>
<feature type="region of interest" description="Disordered" evidence="1">
    <location>
        <begin position="2059"/>
        <end position="2078"/>
    </location>
</feature>
<feature type="compositionally biased region" description="Low complexity" evidence="1">
    <location>
        <begin position="1393"/>
        <end position="1409"/>
    </location>
</feature>
<evidence type="ECO:0000313" key="3">
    <source>
        <dbReference type="Proteomes" id="UP001499854"/>
    </source>
</evidence>
<comment type="caution">
    <text evidence="2">The sequence shown here is derived from an EMBL/GenBank/DDBJ whole genome shotgun (WGS) entry which is preliminary data.</text>
</comment>
<evidence type="ECO:0000256" key="1">
    <source>
        <dbReference type="SAM" id="MobiDB-lite"/>
    </source>
</evidence>
<protein>
    <submittedName>
        <fullName evidence="2">RHS repeat-associated core domain-containing protein</fullName>
    </submittedName>
</protein>
<dbReference type="Proteomes" id="UP001499854">
    <property type="component" value="Unassembled WGS sequence"/>
</dbReference>
<feature type="compositionally biased region" description="Polar residues" evidence="1">
    <location>
        <begin position="1870"/>
        <end position="1885"/>
    </location>
</feature>
<keyword evidence="3" id="KW-1185">Reference proteome</keyword>
<dbReference type="InterPro" id="IPR050708">
    <property type="entry name" value="T6SS_VgrG/RHS"/>
</dbReference>
<feature type="region of interest" description="Disordered" evidence="1">
    <location>
        <begin position="2142"/>
        <end position="2171"/>
    </location>
</feature>
<feature type="region of interest" description="Disordered" evidence="1">
    <location>
        <begin position="1870"/>
        <end position="1948"/>
    </location>
</feature>
<dbReference type="PANTHER" id="PTHR32305">
    <property type="match status" value="1"/>
</dbReference>
<dbReference type="Gene3D" id="2.180.10.10">
    <property type="entry name" value="RHS repeat-associated core"/>
    <property type="match status" value="2"/>
</dbReference>
<reference evidence="2 3" key="1">
    <citation type="journal article" date="2019" name="Int. J. Syst. Evol. Microbiol.">
        <title>The Global Catalogue of Microorganisms (GCM) 10K type strain sequencing project: providing services to taxonomists for standard genome sequencing and annotation.</title>
        <authorList>
            <consortium name="The Broad Institute Genomics Platform"/>
            <consortium name="The Broad Institute Genome Sequencing Center for Infectious Disease"/>
            <person name="Wu L."/>
            <person name="Ma J."/>
        </authorList>
    </citation>
    <scope>NUCLEOTIDE SEQUENCE [LARGE SCALE GENOMIC DNA]</scope>
    <source>
        <strain evidence="2 3">JCM 16013</strain>
    </source>
</reference>
<feature type="compositionally biased region" description="Low complexity" evidence="1">
    <location>
        <begin position="1886"/>
        <end position="1896"/>
    </location>
</feature>
<dbReference type="EMBL" id="BAAAQM010000031">
    <property type="protein sequence ID" value="GAA1983142.1"/>
    <property type="molecule type" value="Genomic_DNA"/>
</dbReference>
<gene>
    <name evidence="2" type="ORF">GCM10009838_50960</name>
</gene>
<dbReference type="RefSeq" id="WP_344659633.1">
    <property type="nucleotide sequence ID" value="NZ_BAAAQM010000031.1"/>
</dbReference>
<sequence>MVSQGSLLRSRNGRRRARWAGVTVSLALAAGVVTPVQTALGASSASASAEKHGGRPHPQKVWQPRDVKGLDSTPAGATAAQAAAKAQAQPSQTAQPPAWPGAEQFDADLTATSTAGPAGPKSRSLTSGSMQAASAVTVGAAGSLVGAASPAERRLGDVKASKPSSQSPSTAQVTVAPHAAAVAAGVSGVIVTVSQPATSTASGPADIAVSYSAWSEAFGGNFSDRLALVQLPACALTTPSVASCRVQTPVKFVNDHGHQQLAATVTLPKARKNADPQPSAATASATAASSGAMVLAATSTASGTDGTYAASSLKASDSWSMSGNSGSFEWSYPIATPPSLGGGSPDVSLSYDSGSVDGRTTVSNGQTSVMGEGFDLGGAASYIETSYKPCAKVDSTNWGSSGDMCQGTPNAAISGGSHAGALVRDDADNTKWRLSTDDGTRVQFLTGANGGNNTVNGSYWKLTGTDGTVYLYGANRLPVANGGDPSGKADNPTYSTWSVPVFGTGVNTPCNDPTSADPDTCRQGWRWNLDFVIDPHGNVSRYSYAREEDYYLHKTATPVTEYTGGGFLREIDYGWRTGDVATANGLLADHNTTGALPAATVLFNYVPRCVYSPSNTACPVSPVSVNAYGVATTGISDTTAGAFTDVPWDQHCNSGSTTCSVRSPAYFSTVRLTEIQTAVNNGAATASQPTWVPTNYRAVDWYQFGQSFPAPPDGSSGNRAQLWLDTIDHWGYVVNADGGVSSLNVPRVNLGHDSGLPNRDTALTPWTTAGFARYRLNQITDETGAVTTVAYGLPGTLSCGSTAPPATIDNHTLCYPEYYKDSNGTKQNDWFFKYVVTSVSVKDGTSVNTTYSYSKTHTSAYTYLGNPAWHTNDSEQVDSDYRTVDQYRGFGQVQTVSSGEPNGSNAKSVTTYFQGMDQDPSLAKCVNDSHAQAPANANCPTGFGYRDDNALAGQALETQVFASESSNTVVSDTISVPEDPTDDGMVTATHVRTRPLPDQRAHFSHIVKKIGYAPLSTGGERRTETDYAYDNSLPNFTGGGNYGGNGHLLTTDDKGDTDAAGNPLGNVQELCTFTGYADNPNLPDGVQWTSYPNESITYRVMSGGHCTTNSETADTVTAQSRTLYDEKDFPQVVAGSVTSTQALPSFNGTPVTTAVMGYDGYGRLTSTKDANQHITSTGFNPIDRMLPTSVTTTNANLWTSTVVVDRGRQLTETAIDVNGRQTDVQYDGLGRTRNVWNPDHPKASNPTTPNIAYDYGLYGIGLSSGTAAPNSWVQTRTLREDGTYAESDAILDSFGEEIETQATPADASPGLVSTQVEYNSLGKPWRTAAAHWDKDHNPSGTFLPYGDALPSQQVTTYDGLSRPLTVTQYTNGAQITGAVTTTAYPGVDRTDVTNPSGNGTTSTGATSTFTDARGRTSQLWTYHNNPPTPTGNLGDADVTKYDFAYQANGSVTTVTDATGANKWITTSNDLLGRSVTKQDPDTGTSTSLTDDAGLLIQTQDGRGQILSFYYDALNRKTAEYNAPHTAVGLPADSAKLATWAYDSVPANSDDHKGFKGLPASSTRYTGNGANAYTSSVTGYDPAGRVLGASMSIPNADGNGALATTYQTTNYYTPTVGLLDHTDLPAVPKSGMPLETVYNSYNANGLLLATGGNADYVVATTYDQLGRIASRTLGDYPFQVVQQNLYDPGTGRLTNTFIDAAAGQNGTSNALNTYSVDYSTFTYNPAGQITSVADLQNYNALGSYQPIFMRDVQCYTYDYAGRLTNAWTDTGDQTPSAATGVDANNPAIPNNGPRPGSVGSCASSTTNNPPTPASAAAGQISGSTAPGAKTSPAPYWQTYTYDNTNTAGLGNGALTGNRSTIVDHDVTGTTANDVTATSTYPAAGTTNTAGADPANGPGTTGAGPHLSSQITRSGAVNDVKTYRYDGAGNTTRRPGGDHGQTLTWNPEGRLDTVSYTTGTTTTTASYVYDADGNQLIRRDTQGTSTTTTLFLGTTEIHLTTTSSNDPGTVTAQRYYAYDGAPTIVCDQTGTLTYEVANPQGTSNTTINAANGQIKARRYTKPFGDTRGTPVPPSTWPDDHTFLGKTTDASTGLVDVGARKYDANLGRFTSADPVLQTGNPQQIGGYAYAGNDPINASDPTGLDPHTCAAGSHHDSSTGEMRCVPDPDPLDQPVNPSKPKTLKWALPNMRSHGYSGSAQYTWRDAFEWIMTSEDDPDKKDGGWGRYYAMQSLCDMMYVGEGGKAASCMGEGGGGPGLWDMVKMVSGYDDVVGCLGHGRVSGCLWLPVDVAMYASIGGTALKAGRAGVDAARLVGSDWEVAKAAAHDQEVIAAYTKDGSRPLPMVSPDGTQSFGKWANSIWGSGLTSEVNRGGRLGAMDFYETGNRLTAERYRAMGVTYQMASDWRDAYMAVARDSLNKNETALWRQFIMEDAMKKLGG</sequence>
<dbReference type="PANTHER" id="PTHR32305:SF17">
    <property type="entry name" value="TRNA NUCLEASE WAPA"/>
    <property type="match status" value="1"/>
</dbReference>